<reference evidence="2" key="1">
    <citation type="submission" date="2019-10" db="EMBL/GenBank/DDBJ databases">
        <authorList>
            <person name="Soares A.E.R."/>
            <person name="Aleixo A."/>
            <person name="Schneider P."/>
            <person name="Miyaki C.Y."/>
            <person name="Schneider M.P."/>
            <person name="Mello C."/>
            <person name="Vasconcelos A.T.R."/>
        </authorList>
    </citation>
    <scope>NUCLEOTIDE SEQUENCE</scope>
    <source>
        <tissue evidence="2">Muscle</tissue>
    </source>
</reference>
<accession>A0ABQ9DKR0</accession>
<name>A0ABQ9DKR0_9PASS</name>
<protein>
    <submittedName>
        <fullName evidence="2">Uncharacterized protein</fullName>
    </submittedName>
</protein>
<organism evidence="2 3">
    <name type="scientific">Willisornis vidua</name>
    <name type="common">Xingu scale-backed antbird</name>
    <dbReference type="NCBI Taxonomy" id="1566151"/>
    <lineage>
        <taxon>Eukaryota</taxon>
        <taxon>Metazoa</taxon>
        <taxon>Chordata</taxon>
        <taxon>Craniata</taxon>
        <taxon>Vertebrata</taxon>
        <taxon>Euteleostomi</taxon>
        <taxon>Archelosauria</taxon>
        <taxon>Archosauria</taxon>
        <taxon>Dinosauria</taxon>
        <taxon>Saurischia</taxon>
        <taxon>Theropoda</taxon>
        <taxon>Coelurosauria</taxon>
        <taxon>Aves</taxon>
        <taxon>Neognathae</taxon>
        <taxon>Neoaves</taxon>
        <taxon>Telluraves</taxon>
        <taxon>Australaves</taxon>
        <taxon>Passeriformes</taxon>
        <taxon>Thamnophilidae</taxon>
        <taxon>Willisornis</taxon>
    </lineage>
</organism>
<dbReference type="Proteomes" id="UP001145742">
    <property type="component" value="Unassembled WGS sequence"/>
</dbReference>
<comment type="caution">
    <text evidence="2">The sequence shown here is derived from an EMBL/GenBank/DDBJ whole genome shotgun (WGS) entry which is preliminary data.</text>
</comment>
<dbReference type="EMBL" id="WHWB01033199">
    <property type="protein sequence ID" value="KAJ7421427.1"/>
    <property type="molecule type" value="Genomic_DNA"/>
</dbReference>
<gene>
    <name evidence="2" type="ORF">WISP_42108</name>
</gene>
<keyword evidence="3" id="KW-1185">Reference proteome</keyword>
<sequence>MGAPSATGAVAWAKRAPGTVARLASMELLMISPMAPVKTGQMHPTPDQSIQEDDTCSCRFPEEEQGEYQDRGKSTEFRDLLVN</sequence>
<feature type="compositionally biased region" description="Basic and acidic residues" evidence="1">
    <location>
        <begin position="68"/>
        <end position="83"/>
    </location>
</feature>
<feature type="region of interest" description="Disordered" evidence="1">
    <location>
        <begin position="62"/>
        <end position="83"/>
    </location>
</feature>
<evidence type="ECO:0000256" key="1">
    <source>
        <dbReference type="SAM" id="MobiDB-lite"/>
    </source>
</evidence>
<proteinExistence type="predicted"/>
<evidence type="ECO:0000313" key="2">
    <source>
        <dbReference type="EMBL" id="KAJ7421427.1"/>
    </source>
</evidence>
<evidence type="ECO:0000313" key="3">
    <source>
        <dbReference type="Proteomes" id="UP001145742"/>
    </source>
</evidence>